<sequence>MKDHFSGGRPDRSDDAPRLAVFNEPLPVWSEEVVGWEGFLKYAVRCLNTVAPDDRNVARTRISEVLETAQNVNEQERSRYWARASNRMFDIPSCRVPYAPAALSATTRDGLQAQISNLSAERNSDEARTAAHYALAIAEEGYWGAELRSFANSYLAYDSLQKGLPQQALYYLDGATDRYNLCRQIRALRGATLEALGEKERALREFQASRRTYGCSSTESGFSYDDADIDNRIEKLATETEAPRPL</sequence>
<reference evidence="1 2" key="1">
    <citation type="journal article" date="2020" name="Biotechnol. Biofuels">
        <title>New insights from the biogas microbiome by comprehensive genome-resolved metagenomics of nearly 1600 species originating from multiple anaerobic digesters.</title>
        <authorList>
            <person name="Campanaro S."/>
            <person name="Treu L."/>
            <person name="Rodriguez-R L.M."/>
            <person name="Kovalovszki A."/>
            <person name="Ziels R.M."/>
            <person name="Maus I."/>
            <person name="Zhu X."/>
            <person name="Kougias P.G."/>
            <person name="Basile A."/>
            <person name="Luo G."/>
            <person name="Schluter A."/>
            <person name="Konstantinidis K.T."/>
            <person name="Angelidaki I."/>
        </authorList>
    </citation>
    <scope>NUCLEOTIDE SEQUENCE [LARGE SCALE GENOMIC DNA]</scope>
    <source>
        <strain evidence="1">AS04akNAM_66</strain>
    </source>
</reference>
<dbReference type="RefSeq" id="WP_113465007.1">
    <property type="nucleotide sequence ID" value="NZ_CP122438.1"/>
</dbReference>
<proteinExistence type="predicted"/>
<dbReference type="AlphaFoldDB" id="A0A7V6U0M4"/>
<dbReference type="Proteomes" id="UP000551563">
    <property type="component" value="Unassembled WGS sequence"/>
</dbReference>
<gene>
    <name evidence="1" type="ORF">GXX48_15935</name>
</gene>
<name>A0A7V6U0M4_9HYPH</name>
<accession>A0A7V6U0M4</accession>
<evidence type="ECO:0000313" key="2">
    <source>
        <dbReference type="Proteomes" id="UP000551563"/>
    </source>
</evidence>
<comment type="caution">
    <text evidence="1">The sequence shown here is derived from an EMBL/GenBank/DDBJ whole genome shotgun (WGS) entry which is preliminary data.</text>
</comment>
<evidence type="ECO:0000313" key="1">
    <source>
        <dbReference type="EMBL" id="HHV69120.1"/>
    </source>
</evidence>
<dbReference type="EMBL" id="DUMN01000449">
    <property type="protein sequence ID" value="HHV69120.1"/>
    <property type="molecule type" value="Genomic_DNA"/>
</dbReference>
<organism evidence="1 2">
    <name type="scientific">Brucella intermedia</name>
    <dbReference type="NCBI Taxonomy" id="94625"/>
    <lineage>
        <taxon>Bacteria</taxon>
        <taxon>Pseudomonadati</taxon>
        <taxon>Pseudomonadota</taxon>
        <taxon>Alphaproteobacteria</taxon>
        <taxon>Hyphomicrobiales</taxon>
        <taxon>Brucellaceae</taxon>
        <taxon>Brucella/Ochrobactrum group</taxon>
        <taxon>Brucella</taxon>
    </lineage>
</organism>
<protein>
    <submittedName>
        <fullName evidence="1">Uncharacterized protein</fullName>
    </submittedName>
</protein>